<comment type="caution">
    <text evidence="2">The sequence shown here is derived from an EMBL/GenBank/DDBJ whole genome shotgun (WGS) entry which is preliminary data.</text>
</comment>
<reference evidence="2" key="1">
    <citation type="journal article" date="2022" name="bioRxiv">
        <title>Sequencing and chromosome-scale assembly of the giantPleurodeles waltlgenome.</title>
        <authorList>
            <person name="Brown T."/>
            <person name="Elewa A."/>
            <person name="Iarovenko S."/>
            <person name="Subramanian E."/>
            <person name="Araus A.J."/>
            <person name="Petzold A."/>
            <person name="Susuki M."/>
            <person name="Suzuki K.-i.T."/>
            <person name="Hayashi T."/>
            <person name="Toyoda A."/>
            <person name="Oliveira C."/>
            <person name="Osipova E."/>
            <person name="Leigh N.D."/>
            <person name="Simon A."/>
            <person name="Yun M.H."/>
        </authorList>
    </citation>
    <scope>NUCLEOTIDE SEQUENCE</scope>
    <source>
        <strain evidence="2">20211129_DDA</strain>
        <tissue evidence="2">Liver</tissue>
    </source>
</reference>
<sequence length="100" mass="11371">MAHTSLEKKEIGRDAALSPTVREEKQADPGGKHNAEADRPLEDQQRRKENGEESPREQTRNPALLQEKDLAKQPSHVPGGLWLHKVQAYREEGWQQQKGI</sequence>
<evidence type="ECO:0000313" key="3">
    <source>
        <dbReference type="Proteomes" id="UP001066276"/>
    </source>
</evidence>
<feature type="compositionally biased region" description="Basic and acidic residues" evidence="1">
    <location>
        <begin position="21"/>
        <end position="59"/>
    </location>
</feature>
<evidence type="ECO:0000256" key="1">
    <source>
        <dbReference type="SAM" id="MobiDB-lite"/>
    </source>
</evidence>
<proteinExistence type="predicted"/>
<dbReference type="AlphaFoldDB" id="A0AAV7KZA4"/>
<organism evidence="2 3">
    <name type="scientific">Pleurodeles waltl</name>
    <name type="common">Iberian ribbed newt</name>
    <dbReference type="NCBI Taxonomy" id="8319"/>
    <lineage>
        <taxon>Eukaryota</taxon>
        <taxon>Metazoa</taxon>
        <taxon>Chordata</taxon>
        <taxon>Craniata</taxon>
        <taxon>Vertebrata</taxon>
        <taxon>Euteleostomi</taxon>
        <taxon>Amphibia</taxon>
        <taxon>Batrachia</taxon>
        <taxon>Caudata</taxon>
        <taxon>Salamandroidea</taxon>
        <taxon>Salamandridae</taxon>
        <taxon>Pleurodelinae</taxon>
        <taxon>Pleurodeles</taxon>
    </lineage>
</organism>
<keyword evidence="3" id="KW-1185">Reference proteome</keyword>
<dbReference type="Proteomes" id="UP001066276">
    <property type="component" value="Chromosome 12"/>
</dbReference>
<name>A0AAV7KZA4_PLEWA</name>
<accession>A0AAV7KZA4</accession>
<evidence type="ECO:0000313" key="2">
    <source>
        <dbReference type="EMBL" id="KAJ1083389.1"/>
    </source>
</evidence>
<dbReference type="EMBL" id="JANPWB010000016">
    <property type="protein sequence ID" value="KAJ1083389.1"/>
    <property type="molecule type" value="Genomic_DNA"/>
</dbReference>
<gene>
    <name evidence="2" type="ORF">NDU88_003548</name>
</gene>
<feature type="region of interest" description="Disordered" evidence="1">
    <location>
        <begin position="1"/>
        <end position="79"/>
    </location>
</feature>
<protein>
    <submittedName>
        <fullName evidence="2">Uncharacterized protein</fullName>
    </submittedName>
</protein>
<feature type="compositionally biased region" description="Basic and acidic residues" evidence="1">
    <location>
        <begin position="1"/>
        <end position="13"/>
    </location>
</feature>